<dbReference type="Gramene" id="PRQ22675">
    <property type="protein sequence ID" value="PRQ22675"/>
    <property type="gene ID" value="RchiOBHm_Chr6g0252891"/>
</dbReference>
<protein>
    <submittedName>
        <fullName evidence="1">Uncharacterized protein</fullName>
    </submittedName>
</protein>
<evidence type="ECO:0000313" key="1">
    <source>
        <dbReference type="EMBL" id="PRQ22675.1"/>
    </source>
</evidence>
<dbReference type="Proteomes" id="UP000238479">
    <property type="component" value="Chromosome 6"/>
</dbReference>
<keyword evidence="2" id="KW-1185">Reference proteome</keyword>
<dbReference type="AlphaFoldDB" id="A0A2P6PL69"/>
<comment type="caution">
    <text evidence="1">The sequence shown here is derived from an EMBL/GenBank/DDBJ whole genome shotgun (WGS) entry which is preliminary data.</text>
</comment>
<sequence length="81" mass="9203">MKDDFALPFCFLLRHLGCCSVCVVSSFDTWVSLLLHSTKRGLGLSYWVCHQQGEGRRLWVIGSTLRWRCVEKSRRAAASGI</sequence>
<organism evidence="1 2">
    <name type="scientific">Rosa chinensis</name>
    <name type="common">China rose</name>
    <dbReference type="NCBI Taxonomy" id="74649"/>
    <lineage>
        <taxon>Eukaryota</taxon>
        <taxon>Viridiplantae</taxon>
        <taxon>Streptophyta</taxon>
        <taxon>Embryophyta</taxon>
        <taxon>Tracheophyta</taxon>
        <taxon>Spermatophyta</taxon>
        <taxon>Magnoliopsida</taxon>
        <taxon>eudicotyledons</taxon>
        <taxon>Gunneridae</taxon>
        <taxon>Pentapetalae</taxon>
        <taxon>rosids</taxon>
        <taxon>fabids</taxon>
        <taxon>Rosales</taxon>
        <taxon>Rosaceae</taxon>
        <taxon>Rosoideae</taxon>
        <taxon>Rosoideae incertae sedis</taxon>
        <taxon>Rosa</taxon>
    </lineage>
</organism>
<gene>
    <name evidence="1" type="ORF">RchiOBHm_Chr6g0252891</name>
</gene>
<accession>A0A2P6PL69</accession>
<name>A0A2P6PL69_ROSCH</name>
<dbReference type="EMBL" id="PDCK01000044">
    <property type="protein sequence ID" value="PRQ22675.1"/>
    <property type="molecule type" value="Genomic_DNA"/>
</dbReference>
<evidence type="ECO:0000313" key="2">
    <source>
        <dbReference type="Proteomes" id="UP000238479"/>
    </source>
</evidence>
<proteinExistence type="predicted"/>
<reference evidence="1 2" key="1">
    <citation type="journal article" date="2018" name="Nat. Genet.">
        <title>The Rosa genome provides new insights in the design of modern roses.</title>
        <authorList>
            <person name="Bendahmane M."/>
        </authorList>
    </citation>
    <scope>NUCLEOTIDE SEQUENCE [LARGE SCALE GENOMIC DNA]</scope>
    <source>
        <strain evidence="2">cv. Old Blush</strain>
    </source>
</reference>